<evidence type="ECO:0000313" key="4">
    <source>
        <dbReference type="Proteomes" id="UP000190797"/>
    </source>
</evidence>
<feature type="compositionally biased region" description="Acidic residues" evidence="1">
    <location>
        <begin position="28"/>
        <end position="40"/>
    </location>
</feature>
<feature type="region of interest" description="Disordered" evidence="1">
    <location>
        <begin position="21"/>
        <end position="41"/>
    </location>
</feature>
<protein>
    <recommendedName>
        <fullName evidence="5">Chaplin domain-containing protein</fullName>
    </recommendedName>
</protein>
<evidence type="ECO:0008006" key="5">
    <source>
        <dbReference type="Google" id="ProtNLM"/>
    </source>
</evidence>
<dbReference type="EMBL" id="CP017717">
    <property type="protein sequence ID" value="AQZ62562.1"/>
    <property type="molecule type" value="Genomic_DNA"/>
</dbReference>
<evidence type="ECO:0000256" key="2">
    <source>
        <dbReference type="SAM" id="SignalP"/>
    </source>
</evidence>
<evidence type="ECO:0000313" key="3">
    <source>
        <dbReference type="EMBL" id="AQZ62562.1"/>
    </source>
</evidence>
<name>A0A1U9ZX93_9ACTN</name>
<feature type="chain" id="PRO_5013296141" description="Chaplin domain-containing protein" evidence="2">
    <location>
        <begin position="25"/>
        <end position="89"/>
    </location>
</feature>
<sequence length="89" mass="9261">MPALLAIGLATVPAHALTAVPSQAQDGDPGDDDGEGDVADEFGLINFGNDSDLLSNLNVCEVEVNIIAIPILDHDDESQCVTVDNDDDN</sequence>
<dbReference type="AlphaFoldDB" id="A0A1U9ZX93"/>
<organism evidence="3 4">
    <name type="scientific">[Actinomadura] parvosata subsp. kistnae</name>
    <dbReference type="NCBI Taxonomy" id="1909395"/>
    <lineage>
        <taxon>Bacteria</taxon>
        <taxon>Bacillati</taxon>
        <taxon>Actinomycetota</taxon>
        <taxon>Actinomycetes</taxon>
        <taxon>Streptosporangiales</taxon>
        <taxon>Streptosporangiaceae</taxon>
        <taxon>Nonomuraea</taxon>
    </lineage>
</organism>
<gene>
    <name evidence="3" type="ORF">BKM31_14830</name>
</gene>
<dbReference type="KEGG" id="noa:BKM31_14830"/>
<keyword evidence="2" id="KW-0732">Signal</keyword>
<feature type="signal peptide" evidence="2">
    <location>
        <begin position="1"/>
        <end position="24"/>
    </location>
</feature>
<accession>A0A1U9ZX93</accession>
<keyword evidence="4" id="KW-1185">Reference proteome</keyword>
<evidence type="ECO:0000256" key="1">
    <source>
        <dbReference type="SAM" id="MobiDB-lite"/>
    </source>
</evidence>
<proteinExistence type="predicted"/>
<dbReference type="Proteomes" id="UP000190797">
    <property type="component" value="Chromosome"/>
</dbReference>
<reference evidence="4" key="1">
    <citation type="journal article" date="2017" name="Med. Chem. Commun.">
        <title>Nonomuraea sp. ATCC 55076 harbours the largest actinomycete chromosome to date and the kistamicin biosynthetic gene cluster.</title>
        <authorList>
            <person name="Nazari B."/>
            <person name="Forneris C.C."/>
            <person name="Gibson M.I."/>
            <person name="Moon K."/>
            <person name="Schramma K.R."/>
            <person name="Seyedsayamdost M.R."/>
        </authorList>
    </citation>
    <scope>NUCLEOTIDE SEQUENCE [LARGE SCALE GENOMIC DNA]</scope>
    <source>
        <strain evidence="4">ATCC 55076</strain>
    </source>
</reference>